<evidence type="ECO:0008006" key="4">
    <source>
        <dbReference type="Google" id="ProtNLM"/>
    </source>
</evidence>
<feature type="region of interest" description="Disordered" evidence="1">
    <location>
        <begin position="1"/>
        <end position="31"/>
    </location>
</feature>
<keyword evidence="3" id="KW-1185">Reference proteome</keyword>
<protein>
    <recommendedName>
        <fullName evidence="4">Lipocalin-like domain-containing protein</fullName>
    </recommendedName>
</protein>
<organism evidence="2 3">
    <name type="scientific">Stappia indica</name>
    <dbReference type="NCBI Taxonomy" id="538381"/>
    <lineage>
        <taxon>Bacteria</taxon>
        <taxon>Pseudomonadati</taxon>
        <taxon>Pseudomonadota</taxon>
        <taxon>Alphaproteobacteria</taxon>
        <taxon>Hyphomicrobiales</taxon>
        <taxon>Stappiaceae</taxon>
        <taxon>Stappia</taxon>
    </lineage>
</organism>
<evidence type="ECO:0000313" key="2">
    <source>
        <dbReference type="EMBL" id="SOC00262.1"/>
    </source>
</evidence>
<dbReference type="AlphaFoldDB" id="A0A285S0C2"/>
<gene>
    <name evidence="2" type="ORF">SAMN05421512_103251</name>
</gene>
<dbReference type="OrthoDB" id="3690091at2"/>
<name>A0A285S0C2_9HYPH</name>
<sequence length="169" mass="18282">MTGVVNAATRSRKRLPGHDPGTNVEKRNAAMSSEQIGPFLGTWILDLDESEFDQSDLPQAATCRIEEEFGLVTIRMSIISASGEEISGEITGVPGAPGARLSESGLADRLLLYFEDEQTLTSEAKRGNLTLMTARRRLSDDGQSLEVEQSVEVPGQGSVVNTGIYRRAQ</sequence>
<dbReference type="EMBL" id="OBML01000003">
    <property type="protein sequence ID" value="SOC00262.1"/>
    <property type="molecule type" value="Genomic_DNA"/>
</dbReference>
<evidence type="ECO:0000256" key="1">
    <source>
        <dbReference type="SAM" id="MobiDB-lite"/>
    </source>
</evidence>
<proteinExistence type="predicted"/>
<accession>A0A285S0C2</accession>
<evidence type="ECO:0000313" key="3">
    <source>
        <dbReference type="Proteomes" id="UP000219331"/>
    </source>
</evidence>
<reference evidence="2 3" key="1">
    <citation type="submission" date="2017-08" db="EMBL/GenBank/DDBJ databases">
        <authorList>
            <person name="de Groot N.N."/>
        </authorList>
    </citation>
    <scope>NUCLEOTIDE SEQUENCE [LARGE SCALE GENOMIC DNA]</scope>
    <source>
        <strain evidence="2 3">USBA 352</strain>
    </source>
</reference>
<dbReference type="Proteomes" id="UP000219331">
    <property type="component" value="Unassembled WGS sequence"/>
</dbReference>